<proteinExistence type="predicted"/>
<dbReference type="Proteomes" id="UP000767238">
    <property type="component" value="Unassembled WGS sequence"/>
</dbReference>
<comment type="caution">
    <text evidence="1">The sequence shown here is derived from an EMBL/GenBank/DDBJ whole genome shotgun (WGS) entry which is preliminary data.</text>
</comment>
<feature type="non-terminal residue" evidence="1">
    <location>
        <position position="82"/>
    </location>
</feature>
<organism evidence="1 2">
    <name type="scientific">Aureobasidium melanogenum</name>
    <name type="common">Aureobasidium pullulans var. melanogenum</name>
    <dbReference type="NCBI Taxonomy" id="46634"/>
    <lineage>
        <taxon>Eukaryota</taxon>
        <taxon>Fungi</taxon>
        <taxon>Dikarya</taxon>
        <taxon>Ascomycota</taxon>
        <taxon>Pezizomycotina</taxon>
        <taxon>Dothideomycetes</taxon>
        <taxon>Dothideomycetidae</taxon>
        <taxon>Dothideales</taxon>
        <taxon>Saccotheciaceae</taxon>
        <taxon>Aureobasidium</taxon>
    </lineage>
</organism>
<name>A0A9P8KD55_AURME</name>
<gene>
    <name evidence="1" type="ORF">KCV03_g368</name>
</gene>
<protein>
    <submittedName>
        <fullName evidence="1">Uncharacterized protein</fullName>
    </submittedName>
</protein>
<accession>A0A9P8KD55</accession>
<dbReference type="EMBL" id="JAHFYH010000001">
    <property type="protein sequence ID" value="KAH0237878.1"/>
    <property type="molecule type" value="Genomic_DNA"/>
</dbReference>
<sequence length="82" mass="9348">MILQNVLCARFLAQRQAATNRTTRALAGAEPSSDAWLAWVEPIPCLQLPSIILSQMRKSLVLRDLVVRNENRNLYILPLLYE</sequence>
<reference evidence="1" key="2">
    <citation type="submission" date="2021-08" db="EMBL/GenBank/DDBJ databases">
        <authorList>
            <person name="Gostincar C."/>
            <person name="Sun X."/>
            <person name="Song Z."/>
            <person name="Gunde-Cimerman N."/>
        </authorList>
    </citation>
    <scope>NUCLEOTIDE SEQUENCE</scope>
    <source>
        <strain evidence="1">EXF-8016</strain>
    </source>
</reference>
<evidence type="ECO:0000313" key="2">
    <source>
        <dbReference type="Proteomes" id="UP000767238"/>
    </source>
</evidence>
<reference evidence="1" key="1">
    <citation type="journal article" date="2021" name="J Fungi (Basel)">
        <title>Virulence traits and population genomics of the black yeast Aureobasidium melanogenum.</title>
        <authorList>
            <person name="Cernosa A."/>
            <person name="Sun X."/>
            <person name="Gostincar C."/>
            <person name="Fang C."/>
            <person name="Gunde-Cimerman N."/>
            <person name="Song Z."/>
        </authorList>
    </citation>
    <scope>NUCLEOTIDE SEQUENCE</scope>
    <source>
        <strain evidence="1">EXF-8016</strain>
    </source>
</reference>
<evidence type="ECO:0000313" key="1">
    <source>
        <dbReference type="EMBL" id="KAH0237878.1"/>
    </source>
</evidence>
<dbReference type="AlphaFoldDB" id="A0A9P8KD55"/>